<gene>
    <name evidence="1" type="ORF">M9H77_11686</name>
</gene>
<dbReference type="Proteomes" id="UP001060085">
    <property type="component" value="Linkage Group LG03"/>
</dbReference>
<proteinExistence type="predicted"/>
<name>A0ACC0BFF7_CATRO</name>
<evidence type="ECO:0000313" key="2">
    <source>
        <dbReference type="Proteomes" id="UP001060085"/>
    </source>
</evidence>
<reference evidence="2" key="1">
    <citation type="journal article" date="2023" name="Nat. Plants">
        <title>Single-cell RNA sequencing provides a high-resolution roadmap for understanding the multicellular compartmentation of specialized metabolism.</title>
        <authorList>
            <person name="Sun S."/>
            <person name="Shen X."/>
            <person name="Li Y."/>
            <person name="Li Y."/>
            <person name="Wang S."/>
            <person name="Li R."/>
            <person name="Zhang H."/>
            <person name="Shen G."/>
            <person name="Guo B."/>
            <person name="Wei J."/>
            <person name="Xu J."/>
            <person name="St-Pierre B."/>
            <person name="Chen S."/>
            <person name="Sun C."/>
        </authorList>
    </citation>
    <scope>NUCLEOTIDE SEQUENCE [LARGE SCALE GENOMIC DNA]</scope>
</reference>
<accession>A0ACC0BFF7</accession>
<evidence type="ECO:0000313" key="1">
    <source>
        <dbReference type="EMBL" id="KAI5671322.1"/>
    </source>
</evidence>
<keyword evidence="2" id="KW-1185">Reference proteome</keyword>
<dbReference type="EMBL" id="CM044703">
    <property type="protein sequence ID" value="KAI5671322.1"/>
    <property type="molecule type" value="Genomic_DNA"/>
</dbReference>
<organism evidence="1 2">
    <name type="scientific">Catharanthus roseus</name>
    <name type="common">Madagascar periwinkle</name>
    <name type="synonym">Vinca rosea</name>
    <dbReference type="NCBI Taxonomy" id="4058"/>
    <lineage>
        <taxon>Eukaryota</taxon>
        <taxon>Viridiplantae</taxon>
        <taxon>Streptophyta</taxon>
        <taxon>Embryophyta</taxon>
        <taxon>Tracheophyta</taxon>
        <taxon>Spermatophyta</taxon>
        <taxon>Magnoliopsida</taxon>
        <taxon>eudicotyledons</taxon>
        <taxon>Gunneridae</taxon>
        <taxon>Pentapetalae</taxon>
        <taxon>asterids</taxon>
        <taxon>lamiids</taxon>
        <taxon>Gentianales</taxon>
        <taxon>Apocynaceae</taxon>
        <taxon>Rauvolfioideae</taxon>
        <taxon>Vinceae</taxon>
        <taxon>Catharanthinae</taxon>
        <taxon>Catharanthus</taxon>
    </lineage>
</organism>
<comment type="caution">
    <text evidence="1">The sequence shown here is derived from an EMBL/GenBank/DDBJ whole genome shotgun (WGS) entry which is preliminary data.</text>
</comment>
<sequence>MYEVTQNVDLSSKVDALSKKFDQLLALNTLLTNFPNMQSNALAKLTEMQQLLHKDEEAAKRGSCASGKRKEQPPLDKERSCTKKKIKQKKKTERELSCSVQKSRQPLKLEEAAAQQLRKITTSRIRKNSSSRSNFQQKIPAAENFQQAEAAEFQLQSKEKRNV</sequence>
<protein>
    <submittedName>
        <fullName evidence="1">Uncharacterized protein</fullName>
    </submittedName>
</protein>